<proteinExistence type="predicted"/>
<dbReference type="Proteomes" id="UP000694920">
    <property type="component" value="Unplaced"/>
</dbReference>
<dbReference type="GO" id="GO:0019902">
    <property type="term" value="F:phosphatase binding"/>
    <property type="evidence" value="ECO:0007669"/>
    <property type="project" value="InterPro"/>
</dbReference>
<dbReference type="PANTHER" id="PTHR21055">
    <property type="entry name" value="PROTEIN PHOSPHATASE 1 REGULATORY SUBUNIT 36"/>
    <property type="match status" value="1"/>
</dbReference>
<protein>
    <submittedName>
        <fullName evidence="2">Uncharacterized protein LOC107265857</fullName>
    </submittedName>
</protein>
<organism evidence="1 2">
    <name type="scientific">Cephus cinctus</name>
    <name type="common">Wheat stem sawfly</name>
    <dbReference type="NCBI Taxonomy" id="211228"/>
    <lineage>
        <taxon>Eukaryota</taxon>
        <taxon>Metazoa</taxon>
        <taxon>Ecdysozoa</taxon>
        <taxon>Arthropoda</taxon>
        <taxon>Hexapoda</taxon>
        <taxon>Insecta</taxon>
        <taxon>Pterygota</taxon>
        <taxon>Neoptera</taxon>
        <taxon>Endopterygota</taxon>
        <taxon>Hymenoptera</taxon>
        <taxon>Cephoidea</taxon>
        <taxon>Cephidae</taxon>
        <taxon>Cephus</taxon>
    </lineage>
</organism>
<evidence type="ECO:0000313" key="1">
    <source>
        <dbReference type="Proteomes" id="UP000694920"/>
    </source>
</evidence>
<dbReference type="PANTHER" id="PTHR21055:SF3">
    <property type="entry name" value="PROTEIN PHOSPHATASE 1 REGULATORY SUBUNIT 36"/>
    <property type="match status" value="1"/>
</dbReference>
<accession>A0AAJ7BPI5</accession>
<sequence>MPATPTTGEKRFIWDDAEGLVLLGVPKAEDEQTKSRKKQAQILHKTNVYCPHTYLMLNFHETLNPSEKIRFRRLYLRKVSPTEHNIIILQDVKDLVIYLISTPITIQFINFFHLPVVDRFLRALILYFQYYIEIWEDLARKREATVKKAPNPLARGSRAKYANEMDTLRCVLGREYAHLVVGCGECAPYHHMVTNKKSASTASSQSQGEKDLRIFEVLIRVAHRVVWITLQRKHYSLIEIEIHRLFRTDAYNSADRRTEGIFNKIMLEDEYIILHGPRMPEKRKLLKNSPLAYQLINTYCDYRIMGLGTVKLNTQDPRVIYLHNALLAKEESLTELGIKVGILGHPRSDYDIMLTPLEEEQPITAGNAEKDKWEKRRCSLAEKRQKILHQDRETVRMPQYLLYPEFTDIFPMEVDTKVCGEHQKEREDARKKWVSRELRRINNKYVETSSIATLPE</sequence>
<dbReference type="InterPro" id="IPR026142">
    <property type="entry name" value="Pro_pase_1_reg_su_36"/>
</dbReference>
<gene>
    <name evidence="2" type="primary">LOC107265857</name>
</gene>
<dbReference type="AlphaFoldDB" id="A0AAJ7BPI5"/>
<dbReference type="Pfam" id="PF14895">
    <property type="entry name" value="PPPI_inhib"/>
    <property type="match status" value="1"/>
</dbReference>
<reference evidence="2" key="1">
    <citation type="submission" date="2025-08" db="UniProtKB">
        <authorList>
            <consortium name="RefSeq"/>
        </authorList>
    </citation>
    <scope>IDENTIFICATION</scope>
</reference>
<name>A0AAJ7BPI5_CEPCN</name>
<dbReference type="GeneID" id="107265857"/>
<dbReference type="RefSeq" id="XP_015591213.1">
    <property type="nucleotide sequence ID" value="XM_015735727.2"/>
</dbReference>
<keyword evidence="1" id="KW-1185">Reference proteome</keyword>
<dbReference type="KEGG" id="ccin:107265857"/>
<evidence type="ECO:0000313" key="2">
    <source>
        <dbReference type="RefSeq" id="XP_015591213.1"/>
    </source>
</evidence>